<evidence type="ECO:0000313" key="5">
    <source>
        <dbReference type="Proteomes" id="UP001146120"/>
    </source>
</evidence>
<organism evidence="4 5">
    <name type="scientific">Lagenidium giganteum</name>
    <dbReference type="NCBI Taxonomy" id="4803"/>
    <lineage>
        <taxon>Eukaryota</taxon>
        <taxon>Sar</taxon>
        <taxon>Stramenopiles</taxon>
        <taxon>Oomycota</taxon>
        <taxon>Peronosporomycetes</taxon>
        <taxon>Pythiales</taxon>
        <taxon>Pythiaceae</taxon>
    </lineage>
</organism>
<protein>
    <recommendedName>
        <fullName evidence="3">EF-hand domain-containing protein</fullName>
    </recommendedName>
</protein>
<name>A0AAV2ZDK7_9STRA</name>
<dbReference type="InterPro" id="IPR002048">
    <property type="entry name" value="EF_hand_dom"/>
</dbReference>
<dbReference type="InterPro" id="IPR050145">
    <property type="entry name" value="Centrin_CML-like"/>
</dbReference>
<reference evidence="4" key="2">
    <citation type="journal article" date="2023" name="Microbiol Resour">
        <title>Decontamination and Annotation of the Draft Genome Sequence of the Oomycete Lagenidium giganteum ARSEF 373.</title>
        <authorList>
            <person name="Morgan W.R."/>
            <person name="Tartar A."/>
        </authorList>
    </citation>
    <scope>NUCLEOTIDE SEQUENCE</scope>
    <source>
        <strain evidence="4">ARSEF 373</strain>
    </source>
</reference>
<dbReference type="SUPFAM" id="SSF47473">
    <property type="entry name" value="EF-hand"/>
    <property type="match status" value="1"/>
</dbReference>
<comment type="caution">
    <text evidence="4">The sequence shown here is derived from an EMBL/GenBank/DDBJ whole genome shotgun (WGS) entry which is preliminary data.</text>
</comment>
<dbReference type="Gene3D" id="1.10.238.10">
    <property type="entry name" value="EF-hand"/>
    <property type="match status" value="2"/>
</dbReference>
<dbReference type="Pfam" id="PF13499">
    <property type="entry name" value="EF-hand_7"/>
    <property type="match status" value="1"/>
</dbReference>
<evidence type="ECO:0000259" key="3">
    <source>
        <dbReference type="PROSITE" id="PS50222"/>
    </source>
</evidence>
<keyword evidence="2" id="KW-0106">Calcium</keyword>
<gene>
    <name evidence="4" type="ORF">N0F65_011400</name>
</gene>
<dbReference type="EMBL" id="DAKRPA010000018">
    <property type="protein sequence ID" value="DBA03499.1"/>
    <property type="molecule type" value="Genomic_DNA"/>
</dbReference>
<dbReference type="PANTHER" id="PTHR23050">
    <property type="entry name" value="CALCIUM BINDING PROTEIN"/>
    <property type="match status" value="1"/>
</dbReference>
<dbReference type="PROSITE" id="PS50222">
    <property type="entry name" value="EF_HAND_2"/>
    <property type="match status" value="1"/>
</dbReference>
<reference evidence="4" key="1">
    <citation type="submission" date="2022-11" db="EMBL/GenBank/DDBJ databases">
        <authorList>
            <person name="Morgan W.R."/>
            <person name="Tartar A."/>
        </authorList>
    </citation>
    <scope>NUCLEOTIDE SEQUENCE</scope>
    <source>
        <strain evidence="4">ARSEF 373</strain>
    </source>
</reference>
<proteinExistence type="predicted"/>
<keyword evidence="5" id="KW-1185">Reference proteome</keyword>
<evidence type="ECO:0000313" key="4">
    <source>
        <dbReference type="EMBL" id="DBA03499.1"/>
    </source>
</evidence>
<evidence type="ECO:0000256" key="1">
    <source>
        <dbReference type="ARBA" id="ARBA00022737"/>
    </source>
</evidence>
<sequence length="273" mass="31180">MAVITNALKELKRTRAQQADKDHNPFTRILLKAPLCAQALNSVRSTFEELDKGNKGYIVFSDIEAAFDRLDVNFTKEEIGQVFHESDMLENGRLTFKEFLVYLAIGFLLHKIPSLENERLSIFYAPMNKDKEKEEPVNQAILFGEGNKLRVAFQLAVDAFLWFDVDGSGQINRLALPLVFSSWSIEPYMPVSRDEMAMRLGSSMHLHSPTKKMSIMKERTAPPSKDSESINSIISERRFNEMDWNHDGSIQFKEFLLAFESWVGIDDDDGSDC</sequence>
<dbReference type="Proteomes" id="UP001146120">
    <property type="component" value="Unassembled WGS sequence"/>
</dbReference>
<dbReference type="AlphaFoldDB" id="A0AAV2ZDK7"/>
<evidence type="ECO:0000256" key="2">
    <source>
        <dbReference type="ARBA" id="ARBA00022837"/>
    </source>
</evidence>
<keyword evidence="1" id="KW-0677">Repeat</keyword>
<dbReference type="GO" id="GO:0005509">
    <property type="term" value="F:calcium ion binding"/>
    <property type="evidence" value="ECO:0007669"/>
    <property type="project" value="InterPro"/>
</dbReference>
<dbReference type="InterPro" id="IPR011992">
    <property type="entry name" value="EF-hand-dom_pair"/>
</dbReference>
<accession>A0AAV2ZDK7</accession>
<feature type="domain" description="EF-hand" evidence="3">
    <location>
        <begin position="230"/>
        <end position="265"/>
    </location>
</feature>